<evidence type="ECO:0000313" key="8">
    <source>
        <dbReference type="EMBL" id="EFQ22444.1"/>
    </source>
</evidence>
<protein>
    <recommendedName>
        <fullName evidence="6">DNA replication and repair protein RecF</fullName>
    </recommendedName>
</protein>
<evidence type="ECO:0000256" key="1">
    <source>
        <dbReference type="ARBA" id="ARBA00022490"/>
    </source>
</evidence>
<name>E3CV87_9BACT</name>
<evidence type="ECO:0000256" key="3">
    <source>
        <dbReference type="ARBA" id="ARBA00022741"/>
    </source>
</evidence>
<comment type="similarity">
    <text evidence="6">Belongs to the RecF family.</text>
</comment>
<keyword evidence="6" id="KW-0234">DNA repair</keyword>
<keyword evidence="4 6" id="KW-0067">ATP-binding</keyword>
<keyword evidence="1 6" id="KW-0963">Cytoplasm</keyword>
<dbReference type="GO" id="GO:0006302">
    <property type="term" value="P:double-strand break repair"/>
    <property type="evidence" value="ECO:0007669"/>
    <property type="project" value="InterPro"/>
</dbReference>
<dbReference type="GO" id="GO:0003697">
    <property type="term" value="F:single-stranded DNA binding"/>
    <property type="evidence" value="ECO:0007669"/>
    <property type="project" value="UniProtKB-UniRule"/>
</dbReference>
<dbReference type="EMBL" id="CM001022">
    <property type="protein sequence ID" value="EFQ22444.1"/>
    <property type="molecule type" value="Genomic_DNA"/>
</dbReference>
<dbReference type="HAMAP" id="MF_00365">
    <property type="entry name" value="RecF"/>
    <property type="match status" value="1"/>
</dbReference>
<sequence length="352" mass="39166">MRFRDLEVHRYRNLEDREITWSPGINVLLGPNGAGKTNLLEAMDLLAGWGPFGDRPASVVPWEGSGDTWVRGRLEGEETAVASVQVRGRTLLRWGGSPVRATQMRTSLPVLAFLPDSLSVVEGSASQRRRLLDQVGALVYPPYALRLHDYRRALRQRTACLRRGERDDLVLRVLAPLGVWLWRAREDVARRLASRLEGVGPLLSAPLELRYHRGGGGWEEDSKEDFRRGLLRHRDRERLSRTPLVGPQRDDLVFLSGKIPAAERFSRGHRRRAAVALMLASAGVVRDALRRDPVLLLDEVTAELDGEGKGILFSSLEATGWQVFAATADADAPLPGAVYRIEGGKVFPPREG</sequence>
<dbReference type="Gene3D" id="3.40.50.300">
    <property type="entry name" value="P-loop containing nucleotide triphosphate hydrolases"/>
    <property type="match status" value="1"/>
</dbReference>
<gene>
    <name evidence="6" type="primary">recF</name>
    <name evidence="8" type="ORF">Apau_0003</name>
</gene>
<dbReference type="GO" id="GO:0006260">
    <property type="term" value="P:DNA replication"/>
    <property type="evidence" value="ECO:0007669"/>
    <property type="project" value="UniProtKB-UniRule"/>
</dbReference>
<dbReference type="HOGENOM" id="CLU_040267_0_0_0"/>
<dbReference type="PANTHER" id="PTHR32182:SF0">
    <property type="entry name" value="DNA REPLICATION AND REPAIR PROTEIN RECF"/>
    <property type="match status" value="1"/>
</dbReference>
<dbReference type="InterPro" id="IPR038729">
    <property type="entry name" value="Rad50/SbcC_AAA"/>
</dbReference>
<comment type="function">
    <text evidence="6">The RecF protein is involved in DNA metabolism; it is required for DNA replication and normal SOS inducibility. RecF binds preferentially to single-stranded, linear DNA. It also seems to bind ATP.</text>
</comment>
<dbReference type="Gene3D" id="1.20.1050.90">
    <property type="entry name" value="RecF/RecN/SMC, N-terminal domain"/>
    <property type="match status" value="1"/>
</dbReference>
<dbReference type="NCBIfam" id="TIGR00611">
    <property type="entry name" value="recf"/>
    <property type="match status" value="1"/>
</dbReference>
<evidence type="ECO:0000256" key="4">
    <source>
        <dbReference type="ARBA" id="ARBA00022840"/>
    </source>
</evidence>
<dbReference type="eggNOG" id="COG1195">
    <property type="taxonomic scope" value="Bacteria"/>
</dbReference>
<keyword evidence="9" id="KW-1185">Reference proteome</keyword>
<dbReference type="InterPro" id="IPR027417">
    <property type="entry name" value="P-loop_NTPase"/>
</dbReference>
<keyword evidence="3 6" id="KW-0547">Nucleotide-binding</keyword>
<dbReference type="Proteomes" id="UP000005096">
    <property type="component" value="Chromosome"/>
</dbReference>
<dbReference type="SMART" id="SM00382">
    <property type="entry name" value="AAA"/>
    <property type="match status" value="1"/>
</dbReference>
<proteinExistence type="inferred from homology"/>
<reference evidence="8 9" key="1">
    <citation type="journal article" date="2010" name="Stand. Genomic Sci.">
        <title>Non-contiguous finished genome sequence of Aminomonas paucivorans type strain (GLU-3).</title>
        <authorList>
            <person name="Pitluck S."/>
            <person name="Yasawong M."/>
            <person name="Held B."/>
            <person name="Lapidus A."/>
            <person name="Nolan M."/>
            <person name="Copeland A."/>
            <person name="Lucas S."/>
            <person name="Del Rio T.G."/>
            <person name="Tice H."/>
            <person name="Cheng J.F."/>
            <person name="Chertkov O."/>
            <person name="Goodwin L."/>
            <person name="Tapia R."/>
            <person name="Han C."/>
            <person name="Liolios K."/>
            <person name="Ivanova N."/>
            <person name="Mavromatis K."/>
            <person name="Ovchinnikova G."/>
            <person name="Pati A."/>
            <person name="Chen A."/>
            <person name="Palaniappan K."/>
            <person name="Land M."/>
            <person name="Hauser L."/>
            <person name="Chang Y.J."/>
            <person name="Jeffries C.D."/>
            <person name="Pukall R."/>
            <person name="Spring S."/>
            <person name="Rohde M."/>
            <person name="Sikorski J."/>
            <person name="Goker M."/>
            <person name="Woyke T."/>
            <person name="Bristow J."/>
            <person name="Eisen J.A."/>
            <person name="Markowitz V."/>
            <person name="Hugenholtz P."/>
            <person name="Kyrpides N.C."/>
            <person name="Klenk H.P."/>
        </authorList>
    </citation>
    <scope>NUCLEOTIDE SEQUENCE [LARGE SCALE GENOMIC DNA]</scope>
    <source>
        <strain evidence="8 9">DSM 12260</strain>
    </source>
</reference>
<dbReference type="RefSeq" id="WP_006299581.1">
    <property type="nucleotide sequence ID" value="NZ_CM001022.1"/>
</dbReference>
<dbReference type="GO" id="GO:0005737">
    <property type="term" value="C:cytoplasm"/>
    <property type="evidence" value="ECO:0007669"/>
    <property type="project" value="UniProtKB-SubCell"/>
</dbReference>
<dbReference type="GO" id="GO:0009432">
    <property type="term" value="P:SOS response"/>
    <property type="evidence" value="ECO:0007669"/>
    <property type="project" value="UniProtKB-UniRule"/>
</dbReference>
<dbReference type="PaxDb" id="584708-Apau_0003"/>
<dbReference type="InterPro" id="IPR001238">
    <property type="entry name" value="DNA-binding_RecF"/>
</dbReference>
<dbReference type="Pfam" id="PF13476">
    <property type="entry name" value="AAA_23"/>
    <property type="match status" value="1"/>
</dbReference>
<evidence type="ECO:0000259" key="7">
    <source>
        <dbReference type="SMART" id="SM00382"/>
    </source>
</evidence>
<dbReference type="InterPro" id="IPR042174">
    <property type="entry name" value="RecF_2"/>
</dbReference>
<dbReference type="GO" id="GO:0016887">
    <property type="term" value="F:ATP hydrolysis activity"/>
    <property type="evidence" value="ECO:0007669"/>
    <property type="project" value="InterPro"/>
</dbReference>
<feature type="binding site" evidence="6">
    <location>
        <begin position="30"/>
        <end position="37"/>
    </location>
    <ligand>
        <name>ATP</name>
        <dbReference type="ChEBI" id="CHEBI:30616"/>
    </ligand>
</feature>
<evidence type="ECO:0000256" key="6">
    <source>
        <dbReference type="HAMAP-Rule" id="MF_00365"/>
    </source>
</evidence>
<dbReference type="GO" id="GO:0000731">
    <property type="term" value="P:DNA synthesis involved in DNA repair"/>
    <property type="evidence" value="ECO:0007669"/>
    <property type="project" value="TreeGrafter"/>
</dbReference>
<keyword evidence="6" id="KW-0227">DNA damage</keyword>
<comment type="subcellular location">
    <subcellularLocation>
        <location evidence="6">Cytoplasm</location>
    </subcellularLocation>
</comment>
<organism evidence="8 9">
    <name type="scientific">Aminomonas paucivorans DSM 12260</name>
    <dbReference type="NCBI Taxonomy" id="584708"/>
    <lineage>
        <taxon>Bacteria</taxon>
        <taxon>Thermotogati</taxon>
        <taxon>Synergistota</taxon>
        <taxon>Synergistia</taxon>
        <taxon>Synergistales</taxon>
        <taxon>Synergistaceae</taxon>
        <taxon>Aminomonas</taxon>
    </lineage>
</organism>
<dbReference type="InterPro" id="IPR003593">
    <property type="entry name" value="AAA+_ATPase"/>
</dbReference>
<evidence type="ECO:0000313" key="9">
    <source>
        <dbReference type="Proteomes" id="UP000005096"/>
    </source>
</evidence>
<feature type="domain" description="AAA+ ATPase" evidence="7">
    <location>
        <begin position="22"/>
        <end position="352"/>
    </location>
</feature>
<dbReference type="AlphaFoldDB" id="E3CV87"/>
<evidence type="ECO:0000256" key="2">
    <source>
        <dbReference type="ARBA" id="ARBA00022705"/>
    </source>
</evidence>
<dbReference type="GO" id="GO:0005524">
    <property type="term" value="F:ATP binding"/>
    <property type="evidence" value="ECO:0007669"/>
    <property type="project" value="UniProtKB-UniRule"/>
</dbReference>
<dbReference type="STRING" id="584708.Apau_0003"/>
<dbReference type="SUPFAM" id="SSF52540">
    <property type="entry name" value="P-loop containing nucleoside triphosphate hydrolases"/>
    <property type="match status" value="1"/>
</dbReference>
<keyword evidence="6" id="KW-0742">SOS response</keyword>
<keyword evidence="2 6" id="KW-0235">DNA replication</keyword>
<keyword evidence="5 6" id="KW-0238">DNA-binding</keyword>
<dbReference type="OrthoDB" id="9803889at2"/>
<dbReference type="PANTHER" id="PTHR32182">
    <property type="entry name" value="DNA REPLICATION AND REPAIR PROTEIN RECF"/>
    <property type="match status" value="1"/>
</dbReference>
<evidence type="ECO:0000256" key="5">
    <source>
        <dbReference type="ARBA" id="ARBA00023125"/>
    </source>
</evidence>
<accession>E3CV87</accession>